<keyword evidence="3" id="KW-1133">Transmembrane helix</keyword>
<sequence>MDSILTMKIKFLINNTLYFHPAKQLLQPVSGEDNTVSLNTPASRCLLLLLQKQGEIVTKEDFFLHVWENKGQYANTNTLYQNISLIRKAFRNVGFDEDVIYTVPREGFSFLGTAILLEDDSNISDDNTVLNTPYSSFSTDSVIVTDHGLSTDSDVKAITNESFTSLTILFVNKILQLIYDNKKMSLMFTFLLTSFLFFSLHLYNLFQRDNDYFSDYQEIGKVNQCAIFKRSSDSLRENDDYLNYFKQKNIYCQPEQKAFIAMDTRGVKVFVHICNKNERDTASCFSNFYIEQKDEK</sequence>
<name>A0A542BHT9_SERFO</name>
<dbReference type="SUPFAM" id="SSF46894">
    <property type="entry name" value="C-terminal effector domain of the bipartite response regulators"/>
    <property type="match status" value="1"/>
</dbReference>
<keyword evidence="1 2" id="KW-0238">DNA-binding</keyword>
<evidence type="ECO:0000256" key="2">
    <source>
        <dbReference type="PROSITE-ProRule" id="PRU01091"/>
    </source>
</evidence>
<evidence type="ECO:0000256" key="3">
    <source>
        <dbReference type="SAM" id="Phobius"/>
    </source>
</evidence>
<dbReference type="GO" id="GO:0003677">
    <property type="term" value="F:DNA binding"/>
    <property type="evidence" value="ECO:0007669"/>
    <property type="project" value="UniProtKB-UniRule"/>
</dbReference>
<dbReference type="Pfam" id="PF00486">
    <property type="entry name" value="Trans_reg_C"/>
    <property type="match status" value="1"/>
</dbReference>
<feature type="domain" description="OmpR/PhoB-type" evidence="4">
    <location>
        <begin position="8"/>
        <end position="112"/>
    </location>
</feature>
<dbReference type="InterPro" id="IPR016032">
    <property type="entry name" value="Sig_transdc_resp-reg_C-effctor"/>
</dbReference>
<dbReference type="AlphaFoldDB" id="A0A542BHT9"/>
<evidence type="ECO:0000256" key="1">
    <source>
        <dbReference type="ARBA" id="ARBA00023125"/>
    </source>
</evidence>
<dbReference type="OrthoDB" id="7003224at2"/>
<protein>
    <submittedName>
        <fullName evidence="5">DNA-binding winged helix-turn-helix (WHTH) protein</fullName>
    </submittedName>
</protein>
<dbReference type="GO" id="GO:0000160">
    <property type="term" value="P:phosphorelay signal transduction system"/>
    <property type="evidence" value="ECO:0007669"/>
    <property type="project" value="InterPro"/>
</dbReference>
<comment type="caution">
    <text evidence="5">The sequence shown here is derived from an EMBL/GenBank/DDBJ whole genome shotgun (WGS) entry which is preliminary data.</text>
</comment>
<feature type="transmembrane region" description="Helical" evidence="3">
    <location>
        <begin position="186"/>
        <end position="206"/>
    </location>
</feature>
<dbReference type="InterPro" id="IPR001867">
    <property type="entry name" value="OmpR/PhoB-type_DNA-bd"/>
</dbReference>
<gene>
    <name evidence="5" type="ORF">FHU10_1860</name>
</gene>
<reference evidence="5" key="1">
    <citation type="submission" date="2019-06" db="EMBL/GenBank/DDBJ databases">
        <authorList>
            <person name="Deangelis K."/>
            <person name="Huntemann M."/>
            <person name="Clum A."/>
            <person name="Pillay M."/>
            <person name="Palaniappan K."/>
            <person name="Varghese N."/>
            <person name="Mikhailova N."/>
            <person name="Stamatis D."/>
            <person name="Reddy T."/>
            <person name="Daum C."/>
            <person name="Shapiro N."/>
            <person name="Ivanova N."/>
            <person name="Kyrpides N."/>
            <person name="Woyke T."/>
        </authorList>
    </citation>
    <scope>NUCLEOTIDE SEQUENCE [LARGE SCALE GENOMIC DNA]</scope>
    <source>
        <strain evidence="5">128R</strain>
    </source>
</reference>
<proteinExistence type="predicted"/>
<dbReference type="InterPro" id="IPR036388">
    <property type="entry name" value="WH-like_DNA-bd_sf"/>
</dbReference>
<feature type="DNA-binding region" description="OmpR/PhoB-type" evidence="2">
    <location>
        <begin position="8"/>
        <end position="112"/>
    </location>
</feature>
<dbReference type="EMBL" id="VISQ01000001">
    <property type="protein sequence ID" value="TVZ69355.1"/>
    <property type="molecule type" value="Genomic_DNA"/>
</dbReference>
<organism evidence="5">
    <name type="scientific">Serratia fonticola</name>
    <dbReference type="NCBI Taxonomy" id="47917"/>
    <lineage>
        <taxon>Bacteria</taxon>
        <taxon>Pseudomonadati</taxon>
        <taxon>Pseudomonadota</taxon>
        <taxon>Gammaproteobacteria</taxon>
        <taxon>Enterobacterales</taxon>
        <taxon>Yersiniaceae</taxon>
        <taxon>Serratia</taxon>
    </lineage>
</organism>
<dbReference type="PROSITE" id="PS51755">
    <property type="entry name" value="OMPR_PHOB"/>
    <property type="match status" value="1"/>
</dbReference>
<accession>A0A542BHT9</accession>
<dbReference type="CDD" id="cd00383">
    <property type="entry name" value="trans_reg_C"/>
    <property type="match status" value="1"/>
</dbReference>
<reference evidence="5" key="2">
    <citation type="submission" date="2019-08" db="EMBL/GenBank/DDBJ databases">
        <title>Investigation of anaerobic lignin degradation for improved lignocellulosic biofuels.</title>
        <authorList>
            <person name="Deangelis K.PhD."/>
        </authorList>
    </citation>
    <scope>NUCLEOTIDE SEQUENCE [LARGE SCALE GENOMIC DNA]</scope>
    <source>
        <strain evidence="5">128R</strain>
    </source>
</reference>
<dbReference type="Gene3D" id="1.10.10.10">
    <property type="entry name" value="Winged helix-like DNA-binding domain superfamily/Winged helix DNA-binding domain"/>
    <property type="match status" value="1"/>
</dbReference>
<evidence type="ECO:0000259" key="4">
    <source>
        <dbReference type="PROSITE" id="PS51755"/>
    </source>
</evidence>
<keyword evidence="3" id="KW-0812">Transmembrane</keyword>
<evidence type="ECO:0000313" key="5">
    <source>
        <dbReference type="EMBL" id="TVZ69355.1"/>
    </source>
</evidence>
<keyword evidence="3" id="KW-0472">Membrane</keyword>
<dbReference type="GO" id="GO:0006355">
    <property type="term" value="P:regulation of DNA-templated transcription"/>
    <property type="evidence" value="ECO:0007669"/>
    <property type="project" value="InterPro"/>
</dbReference>
<dbReference type="SMART" id="SM00862">
    <property type="entry name" value="Trans_reg_C"/>
    <property type="match status" value="1"/>
</dbReference>